<dbReference type="InterPro" id="IPR020449">
    <property type="entry name" value="Tscrpt_reg_AraC-type_HTH"/>
</dbReference>
<dbReference type="GO" id="GO:0003700">
    <property type="term" value="F:DNA-binding transcription factor activity"/>
    <property type="evidence" value="ECO:0007669"/>
    <property type="project" value="InterPro"/>
</dbReference>
<dbReference type="GO" id="GO:0043565">
    <property type="term" value="F:sequence-specific DNA binding"/>
    <property type="evidence" value="ECO:0007669"/>
    <property type="project" value="InterPro"/>
</dbReference>
<evidence type="ECO:0000256" key="1">
    <source>
        <dbReference type="ARBA" id="ARBA00023015"/>
    </source>
</evidence>
<dbReference type="PRINTS" id="PR00032">
    <property type="entry name" value="HTHARAC"/>
</dbReference>
<dbReference type="Proteomes" id="UP000426246">
    <property type="component" value="Chromosome"/>
</dbReference>
<name>A0A6B8RRD4_9BACL</name>
<accession>A0A6B8RRD4</accession>
<keyword evidence="1" id="KW-0805">Transcription regulation</keyword>
<dbReference type="PANTHER" id="PTHR43280:SF2">
    <property type="entry name" value="HTH-TYPE TRANSCRIPTIONAL REGULATOR EXSA"/>
    <property type="match status" value="1"/>
</dbReference>
<dbReference type="PROSITE" id="PS01124">
    <property type="entry name" value="HTH_ARAC_FAMILY_2"/>
    <property type="match status" value="1"/>
</dbReference>
<sequence>MRVIEHFDFNKHPFMFNYNAKTTDNLFQMFHAHQGLEFLFIEQGNGHIIIEQQLVPLHPPMLFIFQPYQLHRIHVTASKEMPYVRSIFVVEPHALEPYLLQFPSLRAFFRRTWLELLPTQALLLDSEQALALKNALLLTHSEREQVKTYQQEQKDEATALGALNVLRLLRTMPDLFLSQLNNRPLREAHLAEQTMAWIEEHFREAFSLQSLADSLHVSPHYLSHLFRQDTGSSITEYMIARRLREACFLLETSDMPVKDIALKLGLSAISYFVQLFKKHMGITPYQYRLKRRKSFI</sequence>
<dbReference type="KEGG" id="ppsc:EHS13_27775"/>
<reference evidence="6" key="1">
    <citation type="submission" date="2018-11" db="EMBL/GenBank/DDBJ databases">
        <title>Complete genome sequence of Paenibacillus sp. ML311-T8.</title>
        <authorList>
            <person name="Nam Y.-D."/>
            <person name="Kang J."/>
            <person name="Chung W.-H."/>
            <person name="Park Y.S."/>
        </authorList>
    </citation>
    <scope>NUCLEOTIDE SEQUENCE [LARGE SCALE GENOMIC DNA]</scope>
    <source>
        <strain evidence="6">ML311-T8</strain>
    </source>
</reference>
<dbReference type="Pfam" id="PF12833">
    <property type="entry name" value="HTH_18"/>
    <property type="match status" value="1"/>
</dbReference>
<keyword evidence="6" id="KW-1185">Reference proteome</keyword>
<dbReference type="InterPro" id="IPR018062">
    <property type="entry name" value="HTH_AraC-typ_CS"/>
</dbReference>
<proteinExistence type="predicted"/>
<protein>
    <submittedName>
        <fullName evidence="5">AraC family transcriptional regulator</fullName>
    </submittedName>
</protein>
<dbReference type="AlphaFoldDB" id="A0A6B8RRD4"/>
<evidence type="ECO:0000256" key="2">
    <source>
        <dbReference type="ARBA" id="ARBA00023125"/>
    </source>
</evidence>
<feature type="domain" description="HTH araC/xylS-type" evidence="4">
    <location>
        <begin position="192"/>
        <end position="290"/>
    </location>
</feature>
<organism evidence="5 6">
    <name type="scientific">Paenibacillus psychroresistens</name>
    <dbReference type="NCBI Taxonomy" id="1778678"/>
    <lineage>
        <taxon>Bacteria</taxon>
        <taxon>Bacillati</taxon>
        <taxon>Bacillota</taxon>
        <taxon>Bacilli</taxon>
        <taxon>Bacillales</taxon>
        <taxon>Paenibacillaceae</taxon>
        <taxon>Paenibacillus</taxon>
    </lineage>
</organism>
<evidence type="ECO:0000313" key="5">
    <source>
        <dbReference type="EMBL" id="QGQ98417.1"/>
    </source>
</evidence>
<dbReference type="SUPFAM" id="SSF51215">
    <property type="entry name" value="Regulatory protein AraC"/>
    <property type="match status" value="1"/>
</dbReference>
<evidence type="ECO:0000313" key="6">
    <source>
        <dbReference type="Proteomes" id="UP000426246"/>
    </source>
</evidence>
<dbReference type="PANTHER" id="PTHR43280">
    <property type="entry name" value="ARAC-FAMILY TRANSCRIPTIONAL REGULATOR"/>
    <property type="match status" value="1"/>
</dbReference>
<keyword evidence="3" id="KW-0804">Transcription</keyword>
<dbReference type="Gene3D" id="2.60.120.10">
    <property type="entry name" value="Jelly Rolls"/>
    <property type="match status" value="1"/>
</dbReference>
<dbReference type="EMBL" id="CP034235">
    <property type="protein sequence ID" value="QGQ98417.1"/>
    <property type="molecule type" value="Genomic_DNA"/>
</dbReference>
<dbReference type="InterPro" id="IPR009057">
    <property type="entry name" value="Homeodomain-like_sf"/>
</dbReference>
<dbReference type="RefSeq" id="WP_155703521.1">
    <property type="nucleotide sequence ID" value="NZ_CP034235.1"/>
</dbReference>
<dbReference type="OrthoDB" id="9809338at2"/>
<dbReference type="InterPro" id="IPR003313">
    <property type="entry name" value="AraC-bd"/>
</dbReference>
<dbReference type="SUPFAM" id="SSF46689">
    <property type="entry name" value="Homeodomain-like"/>
    <property type="match status" value="2"/>
</dbReference>
<dbReference type="InterPro" id="IPR014710">
    <property type="entry name" value="RmlC-like_jellyroll"/>
</dbReference>
<keyword evidence="2" id="KW-0238">DNA-binding</keyword>
<dbReference type="Pfam" id="PF02311">
    <property type="entry name" value="AraC_binding"/>
    <property type="match status" value="1"/>
</dbReference>
<dbReference type="InterPro" id="IPR018060">
    <property type="entry name" value="HTH_AraC"/>
</dbReference>
<dbReference type="SMART" id="SM00342">
    <property type="entry name" value="HTH_ARAC"/>
    <property type="match status" value="1"/>
</dbReference>
<dbReference type="PROSITE" id="PS00041">
    <property type="entry name" value="HTH_ARAC_FAMILY_1"/>
    <property type="match status" value="1"/>
</dbReference>
<evidence type="ECO:0000259" key="4">
    <source>
        <dbReference type="PROSITE" id="PS01124"/>
    </source>
</evidence>
<gene>
    <name evidence="5" type="ORF">EHS13_27775</name>
</gene>
<dbReference type="InterPro" id="IPR037923">
    <property type="entry name" value="HTH-like"/>
</dbReference>
<evidence type="ECO:0000256" key="3">
    <source>
        <dbReference type="ARBA" id="ARBA00023163"/>
    </source>
</evidence>
<dbReference type="Gene3D" id="1.10.10.60">
    <property type="entry name" value="Homeodomain-like"/>
    <property type="match status" value="2"/>
</dbReference>